<dbReference type="OrthoDB" id="1273350at2"/>
<proteinExistence type="predicted"/>
<dbReference type="Proteomes" id="UP000199450">
    <property type="component" value="Unassembled WGS sequence"/>
</dbReference>
<accession>A0A1H8CQU6</accession>
<dbReference type="STRING" id="295069.SAMN05421856_11061"/>
<dbReference type="EMBL" id="FOBV01000010">
    <property type="protein sequence ID" value="SEM97272.1"/>
    <property type="molecule type" value="Genomic_DNA"/>
</dbReference>
<gene>
    <name evidence="2" type="ORF">SAMN05421856_11061</name>
</gene>
<organism evidence="2 3">
    <name type="scientific">Chryseobacterium taichungense</name>
    <dbReference type="NCBI Taxonomy" id="295069"/>
    <lineage>
        <taxon>Bacteria</taxon>
        <taxon>Pseudomonadati</taxon>
        <taxon>Bacteroidota</taxon>
        <taxon>Flavobacteriia</taxon>
        <taxon>Flavobacteriales</taxon>
        <taxon>Weeksellaceae</taxon>
        <taxon>Chryseobacterium group</taxon>
        <taxon>Chryseobacterium</taxon>
    </lineage>
</organism>
<evidence type="ECO:0000256" key="1">
    <source>
        <dbReference type="SAM" id="Phobius"/>
    </source>
</evidence>
<keyword evidence="1" id="KW-0812">Transmembrane</keyword>
<protein>
    <submittedName>
        <fullName evidence="2">Uncharacterized protein</fullName>
    </submittedName>
</protein>
<keyword evidence="1" id="KW-0472">Membrane</keyword>
<keyword evidence="1" id="KW-1133">Transmembrane helix</keyword>
<keyword evidence="3" id="KW-1185">Reference proteome</keyword>
<evidence type="ECO:0000313" key="2">
    <source>
        <dbReference type="EMBL" id="SEM97272.1"/>
    </source>
</evidence>
<sequence>MNAFIKQTGKKWLDLVAKNPKRFFTYSMIFLSVSFIGSLIQGIFFPSQKTFTIKPPVLYSNTGISQNSVSVQNKEMEKIVDELKLLKEKKDRNALQKEDSLRIEFLFNRFQQLKNSR</sequence>
<evidence type="ECO:0000313" key="3">
    <source>
        <dbReference type="Proteomes" id="UP000199450"/>
    </source>
</evidence>
<reference evidence="3" key="1">
    <citation type="submission" date="2016-10" db="EMBL/GenBank/DDBJ databases">
        <authorList>
            <person name="Varghese N."/>
            <person name="Submissions S."/>
        </authorList>
    </citation>
    <scope>NUCLEOTIDE SEQUENCE [LARGE SCALE GENOMIC DNA]</scope>
    <source>
        <strain evidence="3">DSM 17453</strain>
    </source>
</reference>
<feature type="transmembrane region" description="Helical" evidence="1">
    <location>
        <begin position="23"/>
        <end position="45"/>
    </location>
</feature>
<name>A0A1H8CQU6_9FLAO</name>
<dbReference type="RefSeq" id="WP_078797578.1">
    <property type="nucleotide sequence ID" value="NZ_FOBV01000010.1"/>
</dbReference>
<dbReference type="AlphaFoldDB" id="A0A1H8CQU6"/>